<reference evidence="1 2" key="1">
    <citation type="submission" date="2016-07" db="EMBL/GenBank/DDBJ databases">
        <title>Comparative genomics of the entomopathogenic fungus Beauveria bassiana.</title>
        <authorList>
            <person name="Valero Jimenez C.A."/>
            <person name="Zwaan B.J."/>
            <person name="Van Kan J.A."/>
            <person name="Takken W."/>
            <person name="Debets A.J."/>
            <person name="Schoustra S.E."/>
            <person name="Koenraadt C.J."/>
        </authorList>
    </citation>
    <scope>NUCLEOTIDE SEQUENCE [LARGE SCALE GENOMIC DNA]</scope>
    <source>
        <strain evidence="1 2">ARSEF 8028</strain>
    </source>
</reference>
<proteinExistence type="predicted"/>
<accession>A0A2S7YQG2</accession>
<dbReference type="Proteomes" id="UP000237441">
    <property type="component" value="Unassembled WGS sequence"/>
</dbReference>
<protein>
    <submittedName>
        <fullName evidence="1">Uncharacterized protein</fullName>
    </submittedName>
</protein>
<evidence type="ECO:0000313" key="1">
    <source>
        <dbReference type="EMBL" id="PQK18062.1"/>
    </source>
</evidence>
<sequence>MPFGLGSLKLPHKYPLGKPGVSRIPGSPLGPQKKCRPCKRKRQLCCSSVGNGSRPIQKSSKIRLTKAVSKAAAFTLLAPHARELLEAIKYSPVGAPVRWFDDAMASVQQAIGGPQRDDIDGNDLKASIICAFKGGDESEIT</sequence>
<name>A0A2S7YQG2_BEABA</name>
<gene>
    <name evidence="1" type="ORF">BB8028_0010g00510</name>
</gene>
<organism evidence="1 2">
    <name type="scientific">Beauveria bassiana</name>
    <name type="common">White muscardine disease fungus</name>
    <name type="synonym">Tritirachium shiotae</name>
    <dbReference type="NCBI Taxonomy" id="176275"/>
    <lineage>
        <taxon>Eukaryota</taxon>
        <taxon>Fungi</taxon>
        <taxon>Dikarya</taxon>
        <taxon>Ascomycota</taxon>
        <taxon>Pezizomycotina</taxon>
        <taxon>Sordariomycetes</taxon>
        <taxon>Hypocreomycetidae</taxon>
        <taxon>Hypocreales</taxon>
        <taxon>Cordycipitaceae</taxon>
        <taxon>Beauveria</taxon>
    </lineage>
</organism>
<dbReference type="AlphaFoldDB" id="A0A2S7YQG2"/>
<dbReference type="EMBL" id="JRHA01000010">
    <property type="protein sequence ID" value="PQK18062.1"/>
    <property type="molecule type" value="Genomic_DNA"/>
</dbReference>
<evidence type="ECO:0000313" key="2">
    <source>
        <dbReference type="Proteomes" id="UP000237441"/>
    </source>
</evidence>
<comment type="caution">
    <text evidence="1">The sequence shown here is derived from an EMBL/GenBank/DDBJ whole genome shotgun (WGS) entry which is preliminary data.</text>
</comment>